<accession>A0A7I8WFM3</accession>
<organism evidence="1 2">
    <name type="scientific">Dimorphilus gyrociliatus</name>
    <dbReference type="NCBI Taxonomy" id="2664684"/>
    <lineage>
        <taxon>Eukaryota</taxon>
        <taxon>Metazoa</taxon>
        <taxon>Spiralia</taxon>
        <taxon>Lophotrochozoa</taxon>
        <taxon>Annelida</taxon>
        <taxon>Polychaeta</taxon>
        <taxon>Polychaeta incertae sedis</taxon>
        <taxon>Dinophilidae</taxon>
        <taxon>Dimorphilus</taxon>
    </lineage>
</organism>
<name>A0A7I8WFM3_9ANNE</name>
<sequence>MIGKDKYCSEEAEIPTITIQQSTIVNRNVGLIGPAGSIVSSTNDMAKWLAMILNKGIASNGRRILPKEAIECVFTSEILFDDVVTNLLGNKPQLGQRTSYGLGNWKGHQSGIEYIQHGGDLFGFHSTHALIRSLKSGFFFSKNHGKQLLEQSILENSINNILLTTISLQEACDFPFLENANSNTSFTKNKQNIPIYSEYENWAYGSISIKTIESALIQLSLNYRNAGRFNLLSFDNEMYIGIPRPRSGPPMPEMLFHFEEEENGKMNNLIAKTFEITDPPIFQRSLGPEPPVDNEKCID</sequence>
<dbReference type="InterPro" id="IPR051478">
    <property type="entry name" value="Beta-lactamase-like_AB/R"/>
</dbReference>
<dbReference type="AlphaFoldDB" id="A0A7I8WFM3"/>
<dbReference type="OrthoDB" id="5946976at2759"/>
<dbReference type="PANTHER" id="PTHR22935">
    <property type="entry name" value="PENICILLIN-BINDING PROTEIN"/>
    <property type="match status" value="1"/>
</dbReference>
<gene>
    <name evidence="1" type="ORF">DGYR_LOCUS14147</name>
</gene>
<evidence type="ECO:0000313" key="2">
    <source>
        <dbReference type="Proteomes" id="UP000549394"/>
    </source>
</evidence>
<comment type="caution">
    <text evidence="1">The sequence shown here is derived from an EMBL/GenBank/DDBJ whole genome shotgun (WGS) entry which is preliminary data.</text>
</comment>
<dbReference type="Gene3D" id="3.40.710.10">
    <property type="entry name" value="DD-peptidase/beta-lactamase superfamily"/>
    <property type="match status" value="1"/>
</dbReference>
<dbReference type="EMBL" id="CAJFCJ010000105">
    <property type="protein sequence ID" value="CAD5126930.1"/>
    <property type="molecule type" value="Genomic_DNA"/>
</dbReference>
<proteinExistence type="predicted"/>
<dbReference type="PANTHER" id="PTHR22935:SF95">
    <property type="entry name" value="BETA-LACTAMASE-LIKE 1-RELATED"/>
    <property type="match status" value="1"/>
</dbReference>
<protein>
    <submittedName>
        <fullName evidence="1">DgyrCDS14944</fullName>
    </submittedName>
</protein>
<evidence type="ECO:0000313" key="1">
    <source>
        <dbReference type="EMBL" id="CAD5126930.1"/>
    </source>
</evidence>
<dbReference type="Proteomes" id="UP000549394">
    <property type="component" value="Unassembled WGS sequence"/>
</dbReference>
<keyword evidence="2" id="KW-1185">Reference proteome</keyword>
<dbReference type="SUPFAM" id="SSF56601">
    <property type="entry name" value="beta-lactamase/transpeptidase-like"/>
    <property type="match status" value="1"/>
</dbReference>
<reference evidence="1 2" key="1">
    <citation type="submission" date="2020-08" db="EMBL/GenBank/DDBJ databases">
        <authorList>
            <person name="Hejnol A."/>
        </authorList>
    </citation>
    <scope>NUCLEOTIDE SEQUENCE [LARGE SCALE GENOMIC DNA]</scope>
</reference>
<dbReference type="InterPro" id="IPR012338">
    <property type="entry name" value="Beta-lactam/transpept-like"/>
</dbReference>